<dbReference type="AlphaFoldDB" id="A0A919GSC5"/>
<evidence type="ECO:0000313" key="2">
    <source>
        <dbReference type="EMBL" id="GHI83251.1"/>
    </source>
</evidence>
<name>A0A919GSC5_9ACTN</name>
<evidence type="ECO:0000313" key="3">
    <source>
        <dbReference type="Proteomes" id="UP000600026"/>
    </source>
</evidence>
<accession>A0A919GSC5</accession>
<evidence type="ECO:0000256" key="1">
    <source>
        <dbReference type="SAM" id="MobiDB-lite"/>
    </source>
</evidence>
<organism evidence="2 3">
    <name type="scientific">Streptomyces xanthophaeus</name>
    <dbReference type="NCBI Taxonomy" id="67385"/>
    <lineage>
        <taxon>Bacteria</taxon>
        <taxon>Bacillati</taxon>
        <taxon>Actinomycetota</taxon>
        <taxon>Actinomycetes</taxon>
        <taxon>Kitasatosporales</taxon>
        <taxon>Streptomycetaceae</taxon>
        <taxon>Streptomyces</taxon>
    </lineage>
</organism>
<keyword evidence="3" id="KW-1185">Reference proteome</keyword>
<gene>
    <name evidence="2" type="ORF">Sxan_06150</name>
</gene>
<reference evidence="2" key="1">
    <citation type="submission" date="2020-09" db="EMBL/GenBank/DDBJ databases">
        <title>Whole genome shotgun sequence of Streptomyces xanthophaeus NBRC 12829.</title>
        <authorList>
            <person name="Komaki H."/>
            <person name="Tamura T."/>
        </authorList>
    </citation>
    <scope>NUCLEOTIDE SEQUENCE</scope>
    <source>
        <strain evidence="2">NBRC 12829</strain>
    </source>
</reference>
<comment type="caution">
    <text evidence="2">The sequence shown here is derived from an EMBL/GenBank/DDBJ whole genome shotgun (WGS) entry which is preliminary data.</text>
</comment>
<protein>
    <submittedName>
        <fullName evidence="2">Uncharacterized protein</fullName>
    </submittedName>
</protein>
<proteinExistence type="predicted"/>
<feature type="region of interest" description="Disordered" evidence="1">
    <location>
        <begin position="86"/>
        <end position="112"/>
    </location>
</feature>
<dbReference type="Proteomes" id="UP000600026">
    <property type="component" value="Unassembled WGS sequence"/>
</dbReference>
<dbReference type="EMBL" id="BNEE01000004">
    <property type="protein sequence ID" value="GHI83251.1"/>
    <property type="molecule type" value="Genomic_DNA"/>
</dbReference>
<sequence>MARICTGWLKIAISALLPAFMLGHILLGHGAPYIESPDISGPATAVSAAAVRPAVSVGGSHHDGAPDGAICSGPLVHAVTNSLRCASDQDTAHPPPPDLAPRRGVPVTAGPAPTSPPAAYALSVRPSPPSSLCPLLQSWLI</sequence>